<dbReference type="RefSeq" id="WP_223911338.1">
    <property type="nucleotide sequence ID" value="NZ_AP024238.1"/>
</dbReference>
<dbReference type="InterPro" id="IPR020016">
    <property type="entry name" value="Decahaem-assoc_OM_MtrB/PioB"/>
</dbReference>
<evidence type="ECO:0000256" key="2">
    <source>
        <dbReference type="SAM" id="SignalP"/>
    </source>
</evidence>
<name>A0ABM7ML80_9BURK</name>
<protein>
    <recommendedName>
        <fullName evidence="5">Decaheme-associated outer membrane protein, MtrB/PioB family</fullName>
    </recommendedName>
</protein>
<sequence>MSPRPRMKMLAVSIGVALAQWGSGAAFADSAVGVDMANGNDLNPPGRSAIPRPMADGGYDTVRRSPTGQLYGVPYDVETEPNQTEGGWQYTGGVEGGALGGNGDTKNALFRKYKDLKNGGYLNYFNIEADKADTGNYMSAFGGGTGQADQFYGMQFGRYNDWKMKLFYNETQHVFSTNWRLLMNGEGTGNLTTGLAAPVAVTTGTFAAGAANYVGAASTCTAAAPCWKYTDALGVTKTYSNAAASGAINGIGGVANAAGVVVAGPLQSNMALAISNKLAATPDSELSLVRKKGGGRFDKTITDNWKGYFSYTQEARQGSRPFSFTQGNNLSTEIAEPIDYTTHDFLAGIQYADRLTQANLRFSASLFRNNISTLNVQYPLLSPGVNAAGTGVAGPYAAIQTATFDLYPDNNAFNLKGEFARSMPDFLHGRFNAALSFGTSQQDDALLAPISAAQLRNLQANGYYNPALATNILGTVANLGYAAGTLNINNWIDPQTALSQTTSKQRIDTALLDLGLSVKPVDALSMKGTLRYYDSANKGGYMAYNPLTGQFGRGPNDGNGAFEAIVGLQPGTLPKTAGDCYIPPGFTANALTNTCQFNLVFNNGSNIPVNGQARSTQQLNYGLSGDYDLSNTSSINAALEREEFNRNFRERDKTWEDKFKLGYVNRGWGDATLRTSYEVDNKRGSEYRYRTWEDLGTWLPGLTPAEQVAAAQALAVNPADPKYAGYVALAAGLFNRYSYYFRKYDQADRDQNIFNLRLNYQAREDLDLGLAVQMKDIKYPNSFYGLESDKQDSVSLEANYQPVSGSNIYASYGYQRGSKSMKLNSGVAGVNACTLPNVAALGYVACSDTTTGLDGARPYTSAWKMNSDDRNNVIGLGFQTKIGAMQFGVDYTYSSSTTDIGYTFGSTALSAVPATQAAAALIAGSALPSMTFVQQTLSLNLLIPVSKRLSIRLYDRIELGGVTDWHYDGVVHNAVTNYDLGATQLDSGSMGYRANVIGFFIQYKL</sequence>
<evidence type="ECO:0000313" key="4">
    <source>
        <dbReference type="Proteomes" id="UP000824366"/>
    </source>
</evidence>
<evidence type="ECO:0000256" key="1">
    <source>
        <dbReference type="SAM" id="MobiDB-lite"/>
    </source>
</evidence>
<dbReference type="Pfam" id="PF11854">
    <property type="entry name" value="MtrB_PioB"/>
    <property type="match status" value="1"/>
</dbReference>
<dbReference type="Proteomes" id="UP000824366">
    <property type="component" value="Chromosome"/>
</dbReference>
<proteinExistence type="predicted"/>
<evidence type="ECO:0008006" key="5">
    <source>
        <dbReference type="Google" id="ProtNLM"/>
    </source>
</evidence>
<accession>A0ABM7ML80</accession>
<gene>
    <name evidence="3" type="ORF">MIZ03_1879</name>
</gene>
<reference evidence="3 4" key="1">
    <citation type="journal article" date="2021" name="Microbiol. Spectr.">
        <title>A Single Bacterium Capable of Oxidation and Reduction of Iron at Circumneutral pH.</title>
        <authorList>
            <person name="Kato S."/>
            <person name="Ohkuma M."/>
        </authorList>
    </citation>
    <scope>NUCLEOTIDE SEQUENCE [LARGE SCALE GENOMIC DNA]</scope>
    <source>
        <strain evidence="3 4">MIZ03</strain>
    </source>
</reference>
<feature type="signal peptide" evidence="2">
    <location>
        <begin position="1"/>
        <end position="28"/>
    </location>
</feature>
<dbReference type="EMBL" id="AP024238">
    <property type="protein sequence ID" value="BCO26992.1"/>
    <property type="molecule type" value="Genomic_DNA"/>
</dbReference>
<keyword evidence="2" id="KW-0732">Signal</keyword>
<dbReference type="SUPFAM" id="SSF56935">
    <property type="entry name" value="Porins"/>
    <property type="match status" value="1"/>
</dbReference>
<organism evidence="3 4">
    <name type="scientific">Rhodoferax lithotrophicus</name>
    <dbReference type="NCBI Taxonomy" id="2798804"/>
    <lineage>
        <taxon>Bacteria</taxon>
        <taxon>Pseudomonadati</taxon>
        <taxon>Pseudomonadota</taxon>
        <taxon>Betaproteobacteria</taxon>
        <taxon>Burkholderiales</taxon>
        <taxon>Comamonadaceae</taxon>
        <taxon>Rhodoferax</taxon>
    </lineage>
</organism>
<keyword evidence="4" id="KW-1185">Reference proteome</keyword>
<feature type="chain" id="PRO_5046214547" description="Decaheme-associated outer membrane protein, MtrB/PioB family" evidence="2">
    <location>
        <begin position="29"/>
        <end position="1005"/>
    </location>
</feature>
<feature type="region of interest" description="Disordered" evidence="1">
    <location>
        <begin position="43"/>
        <end position="63"/>
    </location>
</feature>
<evidence type="ECO:0000313" key="3">
    <source>
        <dbReference type="EMBL" id="BCO26992.1"/>
    </source>
</evidence>